<name>A0A9P5N3R7_9AGAM</name>
<organism evidence="1 2">
    <name type="scientific">Russula ochroleuca</name>
    <dbReference type="NCBI Taxonomy" id="152965"/>
    <lineage>
        <taxon>Eukaryota</taxon>
        <taxon>Fungi</taxon>
        <taxon>Dikarya</taxon>
        <taxon>Basidiomycota</taxon>
        <taxon>Agaricomycotina</taxon>
        <taxon>Agaricomycetes</taxon>
        <taxon>Russulales</taxon>
        <taxon>Russulaceae</taxon>
        <taxon>Russula</taxon>
    </lineage>
</organism>
<evidence type="ECO:0000313" key="1">
    <source>
        <dbReference type="EMBL" id="KAF8485709.1"/>
    </source>
</evidence>
<reference evidence="1" key="2">
    <citation type="journal article" date="2020" name="Nat. Commun.">
        <title>Large-scale genome sequencing of mycorrhizal fungi provides insights into the early evolution of symbiotic traits.</title>
        <authorList>
            <person name="Miyauchi S."/>
            <person name="Kiss E."/>
            <person name="Kuo A."/>
            <person name="Drula E."/>
            <person name="Kohler A."/>
            <person name="Sanchez-Garcia M."/>
            <person name="Morin E."/>
            <person name="Andreopoulos B."/>
            <person name="Barry K.W."/>
            <person name="Bonito G."/>
            <person name="Buee M."/>
            <person name="Carver A."/>
            <person name="Chen C."/>
            <person name="Cichocki N."/>
            <person name="Clum A."/>
            <person name="Culley D."/>
            <person name="Crous P.W."/>
            <person name="Fauchery L."/>
            <person name="Girlanda M."/>
            <person name="Hayes R.D."/>
            <person name="Keri Z."/>
            <person name="LaButti K."/>
            <person name="Lipzen A."/>
            <person name="Lombard V."/>
            <person name="Magnuson J."/>
            <person name="Maillard F."/>
            <person name="Murat C."/>
            <person name="Nolan M."/>
            <person name="Ohm R.A."/>
            <person name="Pangilinan J."/>
            <person name="Pereira M.F."/>
            <person name="Perotto S."/>
            <person name="Peter M."/>
            <person name="Pfister S."/>
            <person name="Riley R."/>
            <person name="Sitrit Y."/>
            <person name="Stielow J.B."/>
            <person name="Szollosi G."/>
            <person name="Zifcakova L."/>
            <person name="Stursova M."/>
            <person name="Spatafora J.W."/>
            <person name="Tedersoo L."/>
            <person name="Vaario L.M."/>
            <person name="Yamada A."/>
            <person name="Yan M."/>
            <person name="Wang P."/>
            <person name="Xu J."/>
            <person name="Bruns T."/>
            <person name="Baldrian P."/>
            <person name="Vilgalys R."/>
            <person name="Dunand C."/>
            <person name="Henrissat B."/>
            <person name="Grigoriev I.V."/>
            <person name="Hibbett D."/>
            <person name="Nagy L.G."/>
            <person name="Martin F.M."/>
        </authorList>
    </citation>
    <scope>NUCLEOTIDE SEQUENCE</scope>
    <source>
        <strain evidence="1">Prilba</strain>
    </source>
</reference>
<comment type="caution">
    <text evidence="1">The sequence shown here is derived from an EMBL/GenBank/DDBJ whole genome shotgun (WGS) entry which is preliminary data.</text>
</comment>
<gene>
    <name evidence="1" type="ORF">DFH94DRAFT_151615</name>
</gene>
<evidence type="ECO:0000313" key="2">
    <source>
        <dbReference type="Proteomes" id="UP000759537"/>
    </source>
</evidence>
<dbReference type="Proteomes" id="UP000759537">
    <property type="component" value="Unassembled WGS sequence"/>
</dbReference>
<proteinExistence type="predicted"/>
<dbReference type="AlphaFoldDB" id="A0A9P5N3R7"/>
<dbReference type="OrthoDB" id="3267207at2759"/>
<reference evidence="1" key="1">
    <citation type="submission" date="2019-10" db="EMBL/GenBank/DDBJ databases">
        <authorList>
            <consortium name="DOE Joint Genome Institute"/>
            <person name="Kuo A."/>
            <person name="Miyauchi S."/>
            <person name="Kiss E."/>
            <person name="Drula E."/>
            <person name="Kohler A."/>
            <person name="Sanchez-Garcia M."/>
            <person name="Andreopoulos B."/>
            <person name="Barry K.W."/>
            <person name="Bonito G."/>
            <person name="Buee M."/>
            <person name="Carver A."/>
            <person name="Chen C."/>
            <person name="Cichocki N."/>
            <person name="Clum A."/>
            <person name="Culley D."/>
            <person name="Crous P.W."/>
            <person name="Fauchery L."/>
            <person name="Girlanda M."/>
            <person name="Hayes R."/>
            <person name="Keri Z."/>
            <person name="LaButti K."/>
            <person name="Lipzen A."/>
            <person name="Lombard V."/>
            <person name="Magnuson J."/>
            <person name="Maillard F."/>
            <person name="Morin E."/>
            <person name="Murat C."/>
            <person name="Nolan M."/>
            <person name="Ohm R."/>
            <person name="Pangilinan J."/>
            <person name="Pereira M."/>
            <person name="Perotto S."/>
            <person name="Peter M."/>
            <person name="Riley R."/>
            <person name="Sitrit Y."/>
            <person name="Stielow B."/>
            <person name="Szollosi G."/>
            <person name="Zifcakova L."/>
            <person name="Stursova M."/>
            <person name="Spatafora J.W."/>
            <person name="Tedersoo L."/>
            <person name="Vaario L.-M."/>
            <person name="Yamada A."/>
            <person name="Yan M."/>
            <person name="Wang P."/>
            <person name="Xu J."/>
            <person name="Bruns T."/>
            <person name="Baldrian P."/>
            <person name="Vilgalys R."/>
            <person name="Henrissat B."/>
            <person name="Grigoriev I.V."/>
            <person name="Hibbett D."/>
            <person name="Nagy L.G."/>
            <person name="Martin F.M."/>
        </authorList>
    </citation>
    <scope>NUCLEOTIDE SEQUENCE</scope>
    <source>
        <strain evidence="1">Prilba</strain>
    </source>
</reference>
<keyword evidence="2" id="KW-1185">Reference proteome</keyword>
<protein>
    <submittedName>
        <fullName evidence="1">Uncharacterized protein</fullName>
    </submittedName>
</protein>
<sequence length="265" mass="30220">MLYPSDSTVCRSPRLPGAWIDATGGRSPRLRLSLRPHSGVSQSGDDSRSFRRRRILPRKYDKSENLNLELWDPHRLAAHVMATLSLEDERVAAVNFILEKKITGAFLVNYTHDIEAILLDENSEIVRAISRTLSRTFWIQWREHRPKDLYKIREIVRDIDASKADMINFSATRPVPPSSAWEWAEEEKVEAEVAPSYQVDANAAPTDDGRSGSGSHRVWAWFSHLAYLPRSTFEDWGATFTFLSGLVRGWRDVAGESDNAEGCWY</sequence>
<dbReference type="EMBL" id="WHVB01000002">
    <property type="protein sequence ID" value="KAF8485709.1"/>
    <property type="molecule type" value="Genomic_DNA"/>
</dbReference>
<accession>A0A9P5N3R7</accession>